<evidence type="ECO:0000256" key="2">
    <source>
        <dbReference type="ARBA" id="ARBA00022487"/>
    </source>
</evidence>
<evidence type="ECO:0000256" key="3">
    <source>
        <dbReference type="ARBA" id="ARBA00022801"/>
    </source>
</evidence>
<accession>A0A8J2L5N1</accession>
<feature type="domain" description="Carboxylesterase type B" evidence="6">
    <location>
        <begin position="43"/>
        <end position="560"/>
    </location>
</feature>
<dbReference type="PROSITE" id="PS00122">
    <property type="entry name" value="CARBOXYLESTERASE_B_1"/>
    <property type="match status" value="1"/>
</dbReference>
<dbReference type="EC" id="3.1.1.-" evidence="5"/>
<dbReference type="EMBL" id="CAJVCH010358982">
    <property type="protein sequence ID" value="CAG7816018.1"/>
    <property type="molecule type" value="Genomic_DNA"/>
</dbReference>
<evidence type="ECO:0000256" key="1">
    <source>
        <dbReference type="ARBA" id="ARBA00005964"/>
    </source>
</evidence>
<protein>
    <recommendedName>
        <fullName evidence="5">Carboxylic ester hydrolase</fullName>
        <ecNumber evidence="5">3.1.1.-</ecNumber>
    </recommendedName>
</protein>
<dbReference type="AlphaFoldDB" id="A0A8J2L5N1"/>
<keyword evidence="8" id="KW-1185">Reference proteome</keyword>
<gene>
    <name evidence="7" type="ORF">AFUS01_LOCUS26658</name>
</gene>
<organism evidence="7 8">
    <name type="scientific">Allacma fusca</name>
    <dbReference type="NCBI Taxonomy" id="39272"/>
    <lineage>
        <taxon>Eukaryota</taxon>
        <taxon>Metazoa</taxon>
        <taxon>Ecdysozoa</taxon>
        <taxon>Arthropoda</taxon>
        <taxon>Hexapoda</taxon>
        <taxon>Collembola</taxon>
        <taxon>Symphypleona</taxon>
        <taxon>Sminthuridae</taxon>
        <taxon>Allacma</taxon>
    </lineage>
</organism>
<sequence length="575" mass="62486">MNFLPSFLVLVCGVLCCNGAFSGLNFKGVPASFFQGEGPFVDTFITIKNGSLKGKVGSTIGNYKMYSFLSIPYAKAPIGNLRFKAPEPFEDAWGNQTRDATALPPSCPQFSPAISASNEDCLFLNVYSTKDPAVDAPSDLPVMVFIHGGGFTGGESTYYSGAKLLVNGGVVVILHYRLGALGFLSTNDEVSPGNYGLKDMVQALRWVQENVASFGGNPKNVTVFGESAGGAASIFMLVSPLAKGLFNKVIAQSGSALSEWALDRKPFEASQHLADLVGCPNRTSTEIVTCLRTVPWETLVEVAKKKEDDAYAKLDLGLGFVTPTIEPKLPGAFITEDPLTLLNEGEIADVPVILGATLHEGSYVLGLLYRAYLGPDGRVNDTQWMRNDLIPSLLSVFGVSELSGAGAISETTALAYMPGSTRENFTEIMPNLVDMMGVFFMKASTLKTADILSRRLSSVYLYSVEEFSKNTMWVWLFRGEDSPPINPGITHADDLMYIFPMPVIPSPTDTAFSKIMSGMWSNFAFTGNPTPSPSEQYPTWPKYTVKDQQYMRLNITSRVDVSYHSSWTPRGFVAH</sequence>
<evidence type="ECO:0000313" key="8">
    <source>
        <dbReference type="Proteomes" id="UP000708208"/>
    </source>
</evidence>
<proteinExistence type="inferred from homology"/>
<dbReference type="PANTHER" id="PTHR43142:SF1">
    <property type="entry name" value="CARBOXYLIC ESTER HYDROLASE"/>
    <property type="match status" value="1"/>
</dbReference>
<evidence type="ECO:0000313" key="7">
    <source>
        <dbReference type="EMBL" id="CAG7816018.1"/>
    </source>
</evidence>
<evidence type="ECO:0000259" key="6">
    <source>
        <dbReference type="Pfam" id="PF00135"/>
    </source>
</evidence>
<evidence type="ECO:0000256" key="4">
    <source>
        <dbReference type="ARBA" id="ARBA00023180"/>
    </source>
</evidence>
<dbReference type="Proteomes" id="UP000708208">
    <property type="component" value="Unassembled WGS sequence"/>
</dbReference>
<dbReference type="Pfam" id="PF00135">
    <property type="entry name" value="COesterase"/>
    <property type="match status" value="1"/>
</dbReference>
<feature type="signal peptide" evidence="5">
    <location>
        <begin position="1"/>
        <end position="19"/>
    </location>
</feature>
<reference evidence="7" key="1">
    <citation type="submission" date="2021-06" db="EMBL/GenBank/DDBJ databases">
        <authorList>
            <person name="Hodson N. C."/>
            <person name="Mongue J. A."/>
            <person name="Jaron S. K."/>
        </authorList>
    </citation>
    <scope>NUCLEOTIDE SEQUENCE</scope>
</reference>
<comment type="similarity">
    <text evidence="1 5">Belongs to the type-B carboxylesterase/lipase family.</text>
</comment>
<evidence type="ECO:0000256" key="5">
    <source>
        <dbReference type="RuleBase" id="RU361235"/>
    </source>
</evidence>
<keyword evidence="5" id="KW-0732">Signal</keyword>
<dbReference type="InterPro" id="IPR002018">
    <property type="entry name" value="CarbesteraseB"/>
</dbReference>
<name>A0A8J2L5N1_9HEXA</name>
<keyword evidence="3 5" id="KW-0378">Hydrolase</keyword>
<dbReference type="OrthoDB" id="3200163at2759"/>
<dbReference type="InterPro" id="IPR019826">
    <property type="entry name" value="Carboxylesterase_B_AS"/>
</dbReference>
<dbReference type="PANTHER" id="PTHR43142">
    <property type="entry name" value="CARBOXYLIC ESTER HYDROLASE"/>
    <property type="match status" value="1"/>
</dbReference>
<comment type="caution">
    <text evidence="7">The sequence shown here is derived from an EMBL/GenBank/DDBJ whole genome shotgun (WGS) entry which is preliminary data.</text>
</comment>
<dbReference type="GO" id="GO:0052689">
    <property type="term" value="F:carboxylic ester hydrolase activity"/>
    <property type="evidence" value="ECO:0007669"/>
    <property type="project" value="UniProtKB-KW"/>
</dbReference>
<feature type="chain" id="PRO_5035489074" description="Carboxylic ester hydrolase" evidence="5">
    <location>
        <begin position="20"/>
        <end position="575"/>
    </location>
</feature>
<keyword evidence="4" id="KW-0325">Glycoprotein</keyword>
<keyword evidence="2" id="KW-0719">Serine esterase</keyword>